<dbReference type="AlphaFoldDB" id="A0A248U9N8"/>
<sequence length="50" mass="5218">MGENSAISQILANFDVSDITTFAVTAGAAVVGIALAIKGIQYAKRFVRMS</sequence>
<dbReference type="EMBL" id="CP022603">
    <property type="protein sequence ID" value="ASV83220.1"/>
    <property type="molecule type" value="Genomic_DNA"/>
</dbReference>
<gene>
    <name evidence="2" type="ORF">CES85_3999</name>
</gene>
<reference evidence="2 3" key="1">
    <citation type="submission" date="2017-07" db="EMBL/GenBank/DDBJ databases">
        <title>Phylogenetic study on the rhizospheric bacterium Ochrobactrum sp. A44.</title>
        <authorList>
            <person name="Krzyzanowska D.M."/>
            <person name="Ossowicki A."/>
            <person name="Rajewska M."/>
            <person name="Maciag T."/>
            <person name="Kaczynski Z."/>
            <person name="Czerwicka M."/>
            <person name="Jafra S."/>
        </authorList>
    </citation>
    <scope>NUCLEOTIDE SEQUENCE [LARGE SCALE GENOMIC DNA]</scope>
    <source>
        <strain evidence="2 3">A44</strain>
    </source>
</reference>
<evidence type="ECO:0000256" key="1">
    <source>
        <dbReference type="SAM" id="Phobius"/>
    </source>
</evidence>
<dbReference type="RefSeq" id="WP_157743386.1">
    <property type="nucleotide sequence ID" value="NZ_CP022603.1"/>
</dbReference>
<dbReference type="KEGG" id="och:CES85_3999"/>
<accession>A0A248U9N8</accession>
<proteinExistence type="predicted"/>
<organism evidence="2 3">
    <name type="scientific">Ochrobactrum quorumnocens</name>
    <dbReference type="NCBI Taxonomy" id="271865"/>
    <lineage>
        <taxon>Bacteria</taxon>
        <taxon>Pseudomonadati</taxon>
        <taxon>Pseudomonadota</taxon>
        <taxon>Alphaproteobacteria</taxon>
        <taxon>Hyphomicrobiales</taxon>
        <taxon>Brucellaceae</taxon>
        <taxon>Brucella/Ochrobactrum group</taxon>
        <taxon>Ochrobactrum</taxon>
    </lineage>
</organism>
<dbReference type="Proteomes" id="UP000215256">
    <property type="component" value="Chromosome 2"/>
</dbReference>
<keyword evidence="1" id="KW-0472">Membrane</keyword>
<protein>
    <submittedName>
        <fullName evidence="2">Uncharacterized protein</fullName>
    </submittedName>
</protein>
<keyword evidence="1" id="KW-1133">Transmembrane helix</keyword>
<evidence type="ECO:0000313" key="3">
    <source>
        <dbReference type="Proteomes" id="UP000215256"/>
    </source>
</evidence>
<name>A0A248U9N8_9HYPH</name>
<feature type="transmembrane region" description="Helical" evidence="1">
    <location>
        <begin position="20"/>
        <end position="40"/>
    </location>
</feature>
<evidence type="ECO:0000313" key="2">
    <source>
        <dbReference type="EMBL" id="ASV83220.1"/>
    </source>
</evidence>
<keyword evidence="1" id="KW-0812">Transmembrane</keyword>